<dbReference type="AlphaFoldDB" id="A0AAU9LIP3"/>
<sequence length="102" mass="11550">MAMDIVMLSLRTSKGLNLKSFGDDFGSEVVVELCKVYEPYMRSGHVVFLDDERREIKEDEFSSLVLDDEKLENEIGFIRLSDPDGFLLSNELISLAFGVIDP</sequence>
<organism evidence="1 2">
    <name type="scientific">Lactuca virosa</name>
    <dbReference type="NCBI Taxonomy" id="75947"/>
    <lineage>
        <taxon>Eukaryota</taxon>
        <taxon>Viridiplantae</taxon>
        <taxon>Streptophyta</taxon>
        <taxon>Embryophyta</taxon>
        <taxon>Tracheophyta</taxon>
        <taxon>Spermatophyta</taxon>
        <taxon>Magnoliopsida</taxon>
        <taxon>eudicotyledons</taxon>
        <taxon>Gunneridae</taxon>
        <taxon>Pentapetalae</taxon>
        <taxon>asterids</taxon>
        <taxon>campanulids</taxon>
        <taxon>Asterales</taxon>
        <taxon>Asteraceae</taxon>
        <taxon>Cichorioideae</taxon>
        <taxon>Cichorieae</taxon>
        <taxon>Lactucinae</taxon>
        <taxon>Lactuca</taxon>
    </lineage>
</organism>
<accession>A0AAU9LIP3</accession>
<comment type="caution">
    <text evidence="1">The sequence shown here is derived from an EMBL/GenBank/DDBJ whole genome shotgun (WGS) entry which is preliminary data.</text>
</comment>
<dbReference type="GO" id="GO:0051539">
    <property type="term" value="F:4 iron, 4 sulfur cluster binding"/>
    <property type="evidence" value="ECO:0007669"/>
    <property type="project" value="TreeGrafter"/>
</dbReference>
<dbReference type="Proteomes" id="UP001157418">
    <property type="component" value="Unassembled WGS sequence"/>
</dbReference>
<protein>
    <submittedName>
        <fullName evidence="1">Uncharacterized protein</fullName>
    </submittedName>
</protein>
<evidence type="ECO:0000313" key="2">
    <source>
        <dbReference type="Proteomes" id="UP001157418"/>
    </source>
</evidence>
<reference evidence="1 2" key="1">
    <citation type="submission" date="2022-01" db="EMBL/GenBank/DDBJ databases">
        <authorList>
            <person name="Xiong W."/>
            <person name="Schranz E."/>
        </authorList>
    </citation>
    <scope>NUCLEOTIDE SEQUENCE [LARGE SCALE GENOMIC DNA]</scope>
</reference>
<dbReference type="GO" id="GO:0006779">
    <property type="term" value="P:porphyrin-containing compound biosynthetic process"/>
    <property type="evidence" value="ECO:0007669"/>
    <property type="project" value="TreeGrafter"/>
</dbReference>
<dbReference type="GO" id="GO:0005737">
    <property type="term" value="C:cytoplasm"/>
    <property type="evidence" value="ECO:0007669"/>
    <property type="project" value="TreeGrafter"/>
</dbReference>
<dbReference type="PANTHER" id="PTHR13932">
    <property type="entry name" value="COPROPORPHYRINIGEN III OXIDASE"/>
    <property type="match status" value="1"/>
</dbReference>
<name>A0AAU9LIP3_9ASTR</name>
<dbReference type="InterPro" id="IPR034505">
    <property type="entry name" value="Coproporphyrinogen-III_oxidase"/>
</dbReference>
<dbReference type="EMBL" id="CAKMRJ010000002">
    <property type="protein sequence ID" value="CAH1415838.1"/>
    <property type="molecule type" value="Genomic_DNA"/>
</dbReference>
<proteinExistence type="predicted"/>
<dbReference type="PANTHER" id="PTHR13932:SF5">
    <property type="entry name" value="RADICAL S-ADENOSYL METHIONINE DOMAIN-CONTAINING PROTEIN 1, MITOCHONDRIAL"/>
    <property type="match status" value="1"/>
</dbReference>
<gene>
    <name evidence="1" type="ORF">LVIROSA_LOCUS3651</name>
</gene>
<evidence type="ECO:0000313" key="1">
    <source>
        <dbReference type="EMBL" id="CAH1415838.1"/>
    </source>
</evidence>
<keyword evidence="2" id="KW-1185">Reference proteome</keyword>